<feature type="active site" description="Nucleophile" evidence="4">
    <location>
        <position position="335"/>
    </location>
</feature>
<evidence type="ECO:0000313" key="8">
    <source>
        <dbReference type="Proteomes" id="UP000824005"/>
    </source>
</evidence>
<comment type="caution">
    <text evidence="7">The sequence shown here is derived from an EMBL/GenBank/DDBJ whole genome shotgun (WGS) entry which is preliminary data.</text>
</comment>
<dbReference type="PROSITE" id="PS01230">
    <property type="entry name" value="TRMA_1"/>
    <property type="match status" value="1"/>
</dbReference>
<dbReference type="InterPro" id="IPR030390">
    <property type="entry name" value="MeTrfase_TrmA_AS"/>
</dbReference>
<reference evidence="7" key="1">
    <citation type="journal article" date="2021" name="PeerJ">
        <title>Extensive microbial diversity within the chicken gut microbiome revealed by metagenomics and culture.</title>
        <authorList>
            <person name="Gilroy R."/>
            <person name="Ravi A."/>
            <person name="Getino M."/>
            <person name="Pursley I."/>
            <person name="Horton D.L."/>
            <person name="Alikhan N.F."/>
            <person name="Baker D."/>
            <person name="Gharbi K."/>
            <person name="Hall N."/>
            <person name="Watson M."/>
            <person name="Adriaenssens E.M."/>
            <person name="Foster-Nyarko E."/>
            <person name="Jarju S."/>
            <person name="Secka A."/>
            <person name="Antonio M."/>
            <person name="Oren A."/>
            <person name="Chaudhuri R.R."/>
            <person name="La Ragione R."/>
            <person name="Hildebrand F."/>
            <person name="Pallen M.J."/>
        </authorList>
    </citation>
    <scope>NUCLEOTIDE SEQUENCE</scope>
    <source>
        <strain evidence="7">ChiGjej1B1-98</strain>
    </source>
</reference>
<dbReference type="Pfam" id="PF13649">
    <property type="entry name" value="Methyltransf_25"/>
    <property type="match status" value="1"/>
</dbReference>
<keyword evidence="1 4" id="KW-0489">Methyltransferase</keyword>
<keyword evidence="3 4" id="KW-0949">S-adenosyl-L-methionine</keyword>
<dbReference type="Pfam" id="PF05958">
    <property type="entry name" value="tRNA_U5-meth_tr"/>
    <property type="match status" value="1"/>
</dbReference>
<evidence type="ECO:0000256" key="3">
    <source>
        <dbReference type="ARBA" id="ARBA00022691"/>
    </source>
</evidence>
<evidence type="ECO:0000259" key="6">
    <source>
        <dbReference type="Pfam" id="PF13649"/>
    </source>
</evidence>
<dbReference type="PANTHER" id="PTHR11061:SF30">
    <property type="entry name" value="TRNA (URACIL(54)-C(5))-METHYLTRANSFERASE"/>
    <property type="match status" value="1"/>
</dbReference>
<name>A0A9D2C801_9MICO</name>
<dbReference type="Gene3D" id="2.40.50.1070">
    <property type="match status" value="1"/>
</dbReference>
<evidence type="ECO:0000313" key="7">
    <source>
        <dbReference type="EMBL" id="HIY65581.1"/>
    </source>
</evidence>
<keyword evidence="2 4" id="KW-0808">Transferase</keyword>
<comment type="similarity">
    <text evidence="4">Belongs to the class I-like SAM-binding methyltransferase superfamily. RNA M5U methyltransferase family.</text>
</comment>
<protein>
    <submittedName>
        <fullName evidence="7">Methyltransferase domain-containing protein</fullName>
    </submittedName>
</protein>
<dbReference type="Gene3D" id="3.40.50.150">
    <property type="entry name" value="Vaccinia Virus protein VP39"/>
    <property type="match status" value="1"/>
</dbReference>
<dbReference type="Proteomes" id="UP000824005">
    <property type="component" value="Unassembled WGS sequence"/>
</dbReference>
<feature type="active site" evidence="5">
    <location>
        <position position="335"/>
    </location>
</feature>
<dbReference type="InterPro" id="IPR041698">
    <property type="entry name" value="Methyltransf_25"/>
</dbReference>
<dbReference type="EMBL" id="DXDC01000139">
    <property type="protein sequence ID" value="HIY65581.1"/>
    <property type="molecule type" value="Genomic_DNA"/>
</dbReference>
<dbReference type="AlphaFoldDB" id="A0A9D2C801"/>
<dbReference type="GO" id="GO:0070475">
    <property type="term" value="P:rRNA base methylation"/>
    <property type="evidence" value="ECO:0007669"/>
    <property type="project" value="TreeGrafter"/>
</dbReference>
<accession>A0A9D2C801</accession>
<dbReference type="SUPFAM" id="SSF53335">
    <property type="entry name" value="S-adenosyl-L-methionine-dependent methyltransferases"/>
    <property type="match status" value="1"/>
</dbReference>
<dbReference type="CDD" id="cd02440">
    <property type="entry name" value="AdoMet_MTases"/>
    <property type="match status" value="1"/>
</dbReference>
<feature type="binding site" evidence="4">
    <location>
        <position position="309"/>
    </location>
    <ligand>
        <name>S-adenosyl-L-methionine</name>
        <dbReference type="ChEBI" id="CHEBI:59789"/>
    </ligand>
</feature>
<dbReference type="InterPro" id="IPR029063">
    <property type="entry name" value="SAM-dependent_MTases_sf"/>
</dbReference>
<evidence type="ECO:0000256" key="1">
    <source>
        <dbReference type="ARBA" id="ARBA00022603"/>
    </source>
</evidence>
<feature type="binding site" evidence="4">
    <location>
        <position position="210"/>
    </location>
    <ligand>
        <name>S-adenosyl-L-methionine</name>
        <dbReference type="ChEBI" id="CHEBI:59789"/>
    </ligand>
</feature>
<evidence type="ECO:0000256" key="4">
    <source>
        <dbReference type="PROSITE-ProRule" id="PRU01024"/>
    </source>
</evidence>
<proteinExistence type="inferred from homology"/>
<gene>
    <name evidence="7" type="ORF">H9830_04820</name>
</gene>
<feature type="domain" description="Methyltransferase" evidence="6">
    <location>
        <begin position="235"/>
        <end position="302"/>
    </location>
</feature>
<dbReference type="GO" id="GO:0070041">
    <property type="term" value="F:rRNA (uridine-C5-)-methyltransferase activity"/>
    <property type="evidence" value="ECO:0007669"/>
    <property type="project" value="TreeGrafter"/>
</dbReference>
<dbReference type="PANTHER" id="PTHR11061">
    <property type="entry name" value="RNA M5U METHYLTRANSFERASE"/>
    <property type="match status" value="1"/>
</dbReference>
<evidence type="ECO:0000256" key="5">
    <source>
        <dbReference type="PROSITE-ProRule" id="PRU10015"/>
    </source>
</evidence>
<organism evidence="7 8">
    <name type="scientific">Candidatus Agrococcus pullicola</name>
    <dbReference type="NCBI Taxonomy" id="2838429"/>
    <lineage>
        <taxon>Bacteria</taxon>
        <taxon>Bacillati</taxon>
        <taxon>Actinomycetota</taxon>
        <taxon>Actinomycetes</taxon>
        <taxon>Micrococcales</taxon>
        <taxon>Microbacteriaceae</taxon>
        <taxon>Agrococcus</taxon>
    </lineage>
</organism>
<sequence length="376" mass="41092">MQCAYFSADRCRSCTHLQVPYAEQLNAKQRSAEQWLSPWAPEWLAPQASEEAYFRNKAKLVVAGRTGRVTLGILDRQQQGVDLTGCELHERPLLDALPALSRWINETGLTPYSVPGRQGELKHVLLTVSPDAELALRFVMRSEAQLGRIRRGLDALRAAVPGIRAVSANIQPEHKAVLEGDREIGLGDEHRLPMRLGAVTLQLGHRSFFQTNTRVTRALYARASEWVLDGAPSSVWDLFCGVGGFALHAAARAGGSESLDIVGVEVSEDAIAGARLAAETAGVDARFVAGDATQMAARGEPVPDVVIVNPPRRGITSLAPWLNDSGAGRIIYSSCNPKSLQRDIEAMPRFRPARAQLFDMFPHTAHSEVLVELVRR</sequence>
<feature type="binding site" evidence="4">
    <location>
        <position position="265"/>
    </location>
    <ligand>
        <name>S-adenosyl-L-methionine</name>
        <dbReference type="ChEBI" id="CHEBI:59789"/>
    </ligand>
</feature>
<reference evidence="7" key="2">
    <citation type="submission" date="2021-04" db="EMBL/GenBank/DDBJ databases">
        <authorList>
            <person name="Gilroy R."/>
        </authorList>
    </citation>
    <scope>NUCLEOTIDE SEQUENCE</scope>
    <source>
        <strain evidence="7">ChiGjej1B1-98</strain>
    </source>
</reference>
<feature type="binding site" evidence="4">
    <location>
        <position position="239"/>
    </location>
    <ligand>
        <name>S-adenosyl-L-methionine</name>
        <dbReference type="ChEBI" id="CHEBI:59789"/>
    </ligand>
</feature>
<dbReference type="PROSITE" id="PS51687">
    <property type="entry name" value="SAM_MT_RNA_M5U"/>
    <property type="match status" value="1"/>
</dbReference>
<dbReference type="InterPro" id="IPR010280">
    <property type="entry name" value="U5_MeTrfase_fam"/>
</dbReference>
<evidence type="ECO:0000256" key="2">
    <source>
        <dbReference type="ARBA" id="ARBA00022679"/>
    </source>
</evidence>